<dbReference type="GeneID" id="13282649"/>
<dbReference type="VEuPathDB" id="FungiDB:LEMA_P038290.1"/>
<gene>
    <name evidence="2" type="ORF">LEMA_P038290.1</name>
</gene>
<organism evidence="3">
    <name type="scientific">Leptosphaeria maculans (strain JN3 / isolate v23.1.3 / race Av1-4-5-6-7-8)</name>
    <name type="common">Blackleg fungus</name>
    <name type="synonym">Phoma lingam</name>
    <dbReference type="NCBI Taxonomy" id="985895"/>
    <lineage>
        <taxon>Eukaryota</taxon>
        <taxon>Fungi</taxon>
        <taxon>Dikarya</taxon>
        <taxon>Ascomycota</taxon>
        <taxon>Pezizomycotina</taxon>
        <taxon>Dothideomycetes</taxon>
        <taxon>Pleosporomycetidae</taxon>
        <taxon>Pleosporales</taxon>
        <taxon>Pleosporineae</taxon>
        <taxon>Leptosphaeriaceae</taxon>
        <taxon>Plenodomus</taxon>
        <taxon>Plenodomus lingam/Leptosphaeria maculans species complex</taxon>
    </lineage>
</organism>
<evidence type="ECO:0000313" key="3">
    <source>
        <dbReference type="Proteomes" id="UP000002668"/>
    </source>
</evidence>
<protein>
    <submittedName>
        <fullName evidence="2">Predicted protein</fullName>
    </submittedName>
</protein>
<dbReference type="RefSeq" id="XP_003836293.1">
    <property type="nucleotide sequence ID" value="XM_003836245.1"/>
</dbReference>
<keyword evidence="3" id="KW-1185">Reference proteome</keyword>
<dbReference type="InParanoid" id="E4ZN69"/>
<dbReference type="STRING" id="985895.E4ZN69"/>
<reference evidence="3" key="1">
    <citation type="journal article" date="2011" name="Nat. Commun.">
        <title>Effector diversification within compartments of the Leptosphaeria maculans genome affected by Repeat-Induced Point mutations.</title>
        <authorList>
            <person name="Rouxel T."/>
            <person name="Grandaubert J."/>
            <person name="Hane J.K."/>
            <person name="Hoede C."/>
            <person name="van de Wouw A.P."/>
            <person name="Couloux A."/>
            <person name="Dominguez V."/>
            <person name="Anthouard V."/>
            <person name="Bally P."/>
            <person name="Bourras S."/>
            <person name="Cozijnsen A.J."/>
            <person name="Ciuffetti L.M."/>
            <person name="Degrave A."/>
            <person name="Dilmaghani A."/>
            <person name="Duret L."/>
            <person name="Fudal I."/>
            <person name="Goodwin S.B."/>
            <person name="Gout L."/>
            <person name="Glaser N."/>
            <person name="Linglin J."/>
            <person name="Kema G.H.J."/>
            <person name="Lapalu N."/>
            <person name="Lawrence C.B."/>
            <person name="May K."/>
            <person name="Meyer M."/>
            <person name="Ollivier B."/>
            <person name="Poulain J."/>
            <person name="Schoch C.L."/>
            <person name="Simon A."/>
            <person name="Spatafora J.W."/>
            <person name="Stachowiak A."/>
            <person name="Turgeon B.G."/>
            <person name="Tyler B.M."/>
            <person name="Vincent D."/>
            <person name="Weissenbach J."/>
            <person name="Amselem J."/>
            <person name="Quesneville H."/>
            <person name="Oliver R.P."/>
            <person name="Wincker P."/>
            <person name="Balesdent M.-H."/>
            <person name="Howlett B.J."/>
        </authorList>
    </citation>
    <scope>NUCLEOTIDE SEQUENCE [LARGE SCALE GENOMIC DNA]</scope>
    <source>
        <strain evidence="3">JN3 / isolate v23.1.3 / race Av1-4-5-6-7-8</strain>
    </source>
</reference>
<feature type="chain" id="PRO_5003191993" evidence="1">
    <location>
        <begin position="23"/>
        <end position="290"/>
    </location>
</feature>
<evidence type="ECO:0000256" key="1">
    <source>
        <dbReference type="SAM" id="SignalP"/>
    </source>
</evidence>
<keyword evidence="1" id="KW-0732">Signal</keyword>
<dbReference type="eggNOG" id="ENOG502R38P">
    <property type="taxonomic scope" value="Eukaryota"/>
</dbReference>
<accession>E4ZN69</accession>
<dbReference type="HOGENOM" id="CLU_959994_0_0_1"/>
<name>E4ZN69_LEPMJ</name>
<feature type="signal peptide" evidence="1">
    <location>
        <begin position="1"/>
        <end position="22"/>
    </location>
</feature>
<dbReference type="EMBL" id="FP929105">
    <property type="protein sequence ID" value="CBX92928.1"/>
    <property type="molecule type" value="Genomic_DNA"/>
</dbReference>
<proteinExistence type="predicted"/>
<dbReference type="AlphaFoldDB" id="E4ZN69"/>
<evidence type="ECO:0000313" key="2">
    <source>
        <dbReference type="EMBL" id="CBX92928.1"/>
    </source>
</evidence>
<dbReference type="OrthoDB" id="3689744at2759"/>
<dbReference type="Proteomes" id="UP000002668">
    <property type="component" value="Genome"/>
</dbReference>
<sequence>MFLSNLFAIVLTIWVESYAASASKTLDVAAIPNFMEIDYSQPPVAQGVIETTVIPELAGFNLTTVNGSLIYDLPKGGIDISEELYEKLSGKKPDHDLLTKRYCENPCNCGTHKVWHLDSGNWNKFLGKYKVLSAVLCGPGTITNTFSEAYTYTVAGQIDPSIGIMDGKFLSKLGLKLTFQYSFGNVVATGYGGTCGQYHPCVSLFRPWIGVVKGRGRWTQLSNDGNKLCGSGYGGDIEIHLPIVKDCNDKQCGADGVWSHCYYLGNYAKAMCHTLGPTPKDACPDEVYPK</sequence>